<organism evidence="8 9">
    <name type="scientific">Tetrapyrgos nigripes</name>
    <dbReference type="NCBI Taxonomy" id="182062"/>
    <lineage>
        <taxon>Eukaryota</taxon>
        <taxon>Fungi</taxon>
        <taxon>Dikarya</taxon>
        <taxon>Basidiomycota</taxon>
        <taxon>Agaricomycotina</taxon>
        <taxon>Agaricomycetes</taxon>
        <taxon>Agaricomycetidae</taxon>
        <taxon>Agaricales</taxon>
        <taxon>Marasmiineae</taxon>
        <taxon>Marasmiaceae</taxon>
        <taxon>Tetrapyrgos</taxon>
    </lineage>
</organism>
<dbReference type="CDD" id="cd00067">
    <property type="entry name" value="GAL4"/>
    <property type="match status" value="1"/>
</dbReference>
<dbReference type="PANTHER" id="PTHR47338:SF29">
    <property type="entry name" value="ZN(2)-C6 FUNGAL-TYPE DOMAIN-CONTAINING PROTEIN"/>
    <property type="match status" value="1"/>
</dbReference>
<evidence type="ECO:0000313" key="8">
    <source>
        <dbReference type="EMBL" id="KAF5365251.1"/>
    </source>
</evidence>
<feature type="domain" description="Zn(2)-C6 fungal-type" evidence="7">
    <location>
        <begin position="23"/>
        <end position="55"/>
    </location>
</feature>
<dbReference type="SUPFAM" id="SSF57701">
    <property type="entry name" value="Zn2/Cys6 DNA-binding domain"/>
    <property type="match status" value="1"/>
</dbReference>
<dbReference type="AlphaFoldDB" id="A0A8H5GHP2"/>
<dbReference type="Proteomes" id="UP000559256">
    <property type="component" value="Unassembled WGS sequence"/>
</dbReference>
<keyword evidence="3" id="KW-0805">Transcription regulation</keyword>
<dbReference type="CDD" id="cd12148">
    <property type="entry name" value="fungal_TF_MHR"/>
    <property type="match status" value="1"/>
</dbReference>
<comment type="subcellular location">
    <subcellularLocation>
        <location evidence="1">Nucleus</location>
    </subcellularLocation>
</comment>
<protein>
    <recommendedName>
        <fullName evidence="7">Zn(2)-C6 fungal-type domain-containing protein</fullName>
    </recommendedName>
</protein>
<feature type="compositionally biased region" description="Polar residues" evidence="6">
    <location>
        <begin position="90"/>
        <end position="101"/>
    </location>
</feature>
<dbReference type="GO" id="GO:0008270">
    <property type="term" value="F:zinc ion binding"/>
    <property type="evidence" value="ECO:0007669"/>
    <property type="project" value="InterPro"/>
</dbReference>
<feature type="region of interest" description="Disordered" evidence="6">
    <location>
        <begin position="1"/>
        <end position="21"/>
    </location>
</feature>
<dbReference type="OrthoDB" id="2309723at2759"/>
<evidence type="ECO:0000313" key="9">
    <source>
        <dbReference type="Proteomes" id="UP000559256"/>
    </source>
</evidence>
<dbReference type="EMBL" id="JAACJM010000028">
    <property type="protein sequence ID" value="KAF5365251.1"/>
    <property type="molecule type" value="Genomic_DNA"/>
</dbReference>
<dbReference type="GO" id="GO:0000981">
    <property type="term" value="F:DNA-binding transcription factor activity, RNA polymerase II-specific"/>
    <property type="evidence" value="ECO:0007669"/>
    <property type="project" value="InterPro"/>
</dbReference>
<dbReference type="GO" id="GO:0005634">
    <property type="term" value="C:nucleus"/>
    <property type="evidence" value="ECO:0007669"/>
    <property type="project" value="UniProtKB-SubCell"/>
</dbReference>
<dbReference type="InterPro" id="IPR050815">
    <property type="entry name" value="TF_fung"/>
</dbReference>
<feature type="compositionally biased region" description="Low complexity" evidence="6">
    <location>
        <begin position="108"/>
        <end position="119"/>
    </location>
</feature>
<dbReference type="SMART" id="SM00066">
    <property type="entry name" value="GAL4"/>
    <property type="match status" value="1"/>
</dbReference>
<evidence type="ECO:0000256" key="2">
    <source>
        <dbReference type="ARBA" id="ARBA00022723"/>
    </source>
</evidence>
<keyword evidence="4" id="KW-0804">Transcription</keyword>
<dbReference type="Pfam" id="PF00172">
    <property type="entry name" value="Zn_clus"/>
    <property type="match status" value="1"/>
</dbReference>
<keyword evidence="5" id="KW-0539">Nucleus</keyword>
<feature type="region of interest" description="Disordered" evidence="6">
    <location>
        <begin position="89"/>
        <end position="125"/>
    </location>
</feature>
<keyword evidence="2" id="KW-0479">Metal-binding</keyword>
<evidence type="ECO:0000256" key="4">
    <source>
        <dbReference type="ARBA" id="ARBA00023163"/>
    </source>
</evidence>
<reference evidence="8 9" key="1">
    <citation type="journal article" date="2020" name="ISME J.">
        <title>Uncovering the hidden diversity of litter-decomposition mechanisms in mushroom-forming fungi.</title>
        <authorList>
            <person name="Floudas D."/>
            <person name="Bentzer J."/>
            <person name="Ahren D."/>
            <person name="Johansson T."/>
            <person name="Persson P."/>
            <person name="Tunlid A."/>
        </authorList>
    </citation>
    <scope>NUCLEOTIDE SEQUENCE [LARGE SCALE GENOMIC DNA]</scope>
    <source>
        <strain evidence="8 9">CBS 291.85</strain>
    </source>
</reference>
<dbReference type="InterPro" id="IPR001138">
    <property type="entry name" value="Zn2Cys6_DnaBD"/>
</dbReference>
<name>A0A8H5GHP2_9AGAR</name>
<comment type="caution">
    <text evidence="8">The sequence shown here is derived from an EMBL/GenBank/DDBJ whole genome shotgun (WGS) entry which is preliminary data.</text>
</comment>
<sequence length="560" mass="63502">MTATCYADDSSDPYRQKTSKKKSCTNCRHRKKKCDRGRPSCKNCLESANFKDCEYEDGQVTRTQQLEMEIARLKSLLSCYEQLHGHLPESSLSESAPQAPSSGEALVGSRSGSSSPSGSEFPDPYDSDMIDHDSMILTIPRHEDHDIPIFERTQYQIFFNHSSHLRFFLDPSRLYSMLWPSDEAPEVQSYPDVHSSLVDAMHLWSVHISDSGADRSVEGRLLFRVITDLSVCNLSADDPIVLPYKVVHLIQAHVLLAQYFFQSGRVLEGKYYAHGALSLVLSAGLHLEAGYMGTGNDGFQLRLVAARDQIEQNDRNRAFWDSLSLTNVWSTATQLSPFSNRHFWSNEVAIHDVPLSANDLDPDFFCPPFPLDKAGFLWEQATLLVTRNRSSITGAQPHGFSRSFDLLEGTIHKELEKLPDMALQDQLPHQTQMLIQTMLHMALIELHSPFAGIQFKSYLQIGSSLKRIVDLAIDPQILDQEWHPLDPVFAVIWTKVIDALISHIRWHRAQEQSREEQTEEHFDLVISLMSLLTVLRELSMQSNLMRLAVTKGDDIYRSAL</sequence>
<evidence type="ECO:0000256" key="5">
    <source>
        <dbReference type="ARBA" id="ARBA00023242"/>
    </source>
</evidence>
<proteinExistence type="predicted"/>
<dbReference type="InterPro" id="IPR036864">
    <property type="entry name" value="Zn2-C6_fun-type_DNA-bd_sf"/>
</dbReference>
<evidence type="ECO:0000256" key="6">
    <source>
        <dbReference type="SAM" id="MobiDB-lite"/>
    </source>
</evidence>
<evidence type="ECO:0000259" key="7">
    <source>
        <dbReference type="PROSITE" id="PS50048"/>
    </source>
</evidence>
<evidence type="ECO:0000256" key="1">
    <source>
        <dbReference type="ARBA" id="ARBA00004123"/>
    </source>
</evidence>
<keyword evidence="9" id="KW-1185">Reference proteome</keyword>
<accession>A0A8H5GHP2</accession>
<gene>
    <name evidence="8" type="ORF">D9758_005398</name>
</gene>
<dbReference type="PANTHER" id="PTHR47338">
    <property type="entry name" value="ZN(II)2CYS6 TRANSCRIPTION FACTOR (EUROFUNG)-RELATED"/>
    <property type="match status" value="1"/>
</dbReference>
<dbReference type="PROSITE" id="PS00463">
    <property type="entry name" value="ZN2_CY6_FUNGAL_1"/>
    <property type="match status" value="1"/>
</dbReference>
<evidence type="ECO:0000256" key="3">
    <source>
        <dbReference type="ARBA" id="ARBA00023015"/>
    </source>
</evidence>
<dbReference type="Gene3D" id="4.10.240.10">
    <property type="entry name" value="Zn(2)-C6 fungal-type DNA-binding domain"/>
    <property type="match status" value="1"/>
</dbReference>
<dbReference type="PROSITE" id="PS50048">
    <property type="entry name" value="ZN2_CY6_FUNGAL_2"/>
    <property type="match status" value="1"/>
</dbReference>